<feature type="domain" description="Cupin type-1" evidence="5">
    <location>
        <begin position="3"/>
        <end position="159"/>
    </location>
</feature>
<gene>
    <name evidence="6" type="ordered locus">VIT_12s0034g01910</name>
</gene>
<dbReference type="Gene3D" id="2.60.120.10">
    <property type="entry name" value="Jelly Rolls"/>
    <property type="match status" value="2"/>
</dbReference>
<dbReference type="Pfam" id="PF00190">
    <property type="entry name" value="Cupin_1"/>
    <property type="match status" value="2"/>
</dbReference>
<dbReference type="PANTHER" id="PTHR31189:SF45">
    <property type="entry name" value="OS09G0552500 PROTEIN"/>
    <property type="match status" value="1"/>
</dbReference>
<dbReference type="SMART" id="SM00835">
    <property type="entry name" value="Cupin_1"/>
    <property type="match status" value="2"/>
</dbReference>
<evidence type="ECO:0000313" key="6">
    <source>
        <dbReference type="EMBL" id="CCB48683.1"/>
    </source>
</evidence>
<dbReference type="AlphaFoldDB" id="F6H8X3"/>
<dbReference type="STRING" id="29760.F6H8X3"/>
<dbReference type="PRINTS" id="PR00439">
    <property type="entry name" value="11SGLOBULIN"/>
</dbReference>
<dbReference type="InterPro" id="IPR006045">
    <property type="entry name" value="Cupin_1"/>
</dbReference>
<dbReference type="InParanoid" id="F6H8X3"/>
<dbReference type="eggNOG" id="ENOG502QUW2">
    <property type="taxonomic scope" value="Eukaryota"/>
</dbReference>
<evidence type="ECO:0000256" key="3">
    <source>
        <dbReference type="ARBA" id="ARBA00023129"/>
    </source>
</evidence>
<dbReference type="HOGENOM" id="CLU_026341_0_0_1"/>
<dbReference type="InterPro" id="IPR050253">
    <property type="entry name" value="Seed_Storage-Functional"/>
</dbReference>
<proteinExistence type="inferred from homology"/>
<evidence type="ECO:0000259" key="5">
    <source>
        <dbReference type="SMART" id="SM00835"/>
    </source>
</evidence>
<keyword evidence="4" id="KW-1015">Disulfide bond</keyword>
<name>F6H8X3_VITVI</name>
<reference evidence="7" key="1">
    <citation type="journal article" date="2007" name="Nature">
        <title>The grapevine genome sequence suggests ancestral hexaploidization in major angiosperm phyla.</title>
        <authorList>
            <consortium name="The French-Italian Public Consortium for Grapevine Genome Characterization."/>
            <person name="Jaillon O."/>
            <person name="Aury J.-M."/>
            <person name="Noel B."/>
            <person name="Policriti A."/>
            <person name="Clepet C."/>
            <person name="Casagrande A."/>
            <person name="Choisne N."/>
            <person name="Aubourg S."/>
            <person name="Vitulo N."/>
            <person name="Jubin C."/>
            <person name="Vezzi A."/>
            <person name="Legeai F."/>
            <person name="Hugueney P."/>
            <person name="Dasilva C."/>
            <person name="Horner D."/>
            <person name="Mica E."/>
            <person name="Jublot D."/>
            <person name="Poulain J."/>
            <person name="Bruyere C."/>
            <person name="Billault A."/>
            <person name="Segurens B."/>
            <person name="Gouyvenoux M."/>
            <person name="Ugarte E."/>
            <person name="Cattonaro F."/>
            <person name="Anthouard V."/>
            <person name="Vico V."/>
            <person name="Del Fabbro C."/>
            <person name="Alaux M."/>
            <person name="Di Gaspero G."/>
            <person name="Dumas V."/>
            <person name="Felice N."/>
            <person name="Paillard S."/>
            <person name="Juman I."/>
            <person name="Moroldo M."/>
            <person name="Scalabrin S."/>
            <person name="Canaguier A."/>
            <person name="Le Clainche I."/>
            <person name="Malacrida G."/>
            <person name="Durand E."/>
            <person name="Pesole G."/>
            <person name="Laucou V."/>
            <person name="Chatelet P."/>
            <person name="Merdinoglu D."/>
            <person name="Delledonne M."/>
            <person name="Pezzotti M."/>
            <person name="Lecharny A."/>
            <person name="Scarpelli C."/>
            <person name="Artiguenave F."/>
            <person name="Pe M.E."/>
            <person name="Valle G."/>
            <person name="Morgante M."/>
            <person name="Caboche M."/>
            <person name="Adam-Blondon A.-F."/>
            <person name="Weissenbach J."/>
            <person name="Quetier F."/>
            <person name="Wincker P."/>
        </authorList>
    </citation>
    <scope>NUCLEOTIDE SEQUENCE [LARGE SCALE GENOMIC DNA]</scope>
    <source>
        <strain evidence="7">cv. Pinot noir / PN40024</strain>
    </source>
</reference>
<keyword evidence="3" id="KW-0708">Seed storage protein</keyword>
<organism evidence="6 7">
    <name type="scientific">Vitis vinifera</name>
    <name type="common">Grape</name>
    <dbReference type="NCBI Taxonomy" id="29760"/>
    <lineage>
        <taxon>Eukaryota</taxon>
        <taxon>Viridiplantae</taxon>
        <taxon>Streptophyta</taxon>
        <taxon>Embryophyta</taxon>
        <taxon>Tracheophyta</taxon>
        <taxon>Spermatophyta</taxon>
        <taxon>Magnoliopsida</taxon>
        <taxon>eudicotyledons</taxon>
        <taxon>Gunneridae</taxon>
        <taxon>Pentapetalae</taxon>
        <taxon>rosids</taxon>
        <taxon>Vitales</taxon>
        <taxon>Vitaceae</taxon>
        <taxon>Viteae</taxon>
        <taxon>Vitis</taxon>
    </lineage>
</organism>
<comment type="similarity">
    <text evidence="1">Belongs to the 11S seed storage protein (globulins) family.</text>
</comment>
<keyword evidence="7" id="KW-1185">Reference proteome</keyword>
<sequence>MELNLAPKFAQKIFEGEGGTYYRWSSAEYELLKEAKVGGGRLVLQPRGFALPHYADSNRIGYVLQGSCGVVGMVSPNASQEVVLRLKKGDIIPVPSGAVSWWYNDGDSELIIVFLGETSKAYVPGEFTYFLLTGTQGILGGFSTEFNSRAYDINNEEAKKLAKSQSGVLIIKLPEGHKMPHPCKNSTDKLVFNIDAALPDIHVQNAGLLTALTAKKFPFLGEVGLSATLVKLDANAMSSPMYAGDSSVQVIYVAKGSGRIQVVGINGERALDAKVKAGHLLLVPRFFVASAIADGEGLEYFSLITATE</sequence>
<evidence type="ECO:0000256" key="2">
    <source>
        <dbReference type="ARBA" id="ARBA00022761"/>
    </source>
</evidence>
<keyword evidence="2" id="KW-0758">Storage protein</keyword>
<dbReference type="InterPro" id="IPR011051">
    <property type="entry name" value="RmlC_Cupin_sf"/>
</dbReference>
<evidence type="ECO:0000256" key="1">
    <source>
        <dbReference type="ARBA" id="ARBA00007178"/>
    </source>
</evidence>
<dbReference type="GO" id="GO:0045735">
    <property type="term" value="F:nutrient reservoir activity"/>
    <property type="evidence" value="ECO:0007669"/>
    <property type="project" value="UniProtKB-KW"/>
</dbReference>
<dbReference type="InterPro" id="IPR006044">
    <property type="entry name" value="11S_seedstore_pln"/>
</dbReference>
<dbReference type="EMBL" id="FN595497">
    <property type="protein sequence ID" value="CCB48683.1"/>
    <property type="molecule type" value="Genomic_DNA"/>
</dbReference>
<accession>F6H8X3</accession>
<evidence type="ECO:0000313" key="7">
    <source>
        <dbReference type="Proteomes" id="UP000009183"/>
    </source>
</evidence>
<feature type="domain" description="Cupin type-1" evidence="5">
    <location>
        <begin position="192"/>
        <end position="308"/>
    </location>
</feature>
<dbReference type="Proteomes" id="UP000009183">
    <property type="component" value="Chromosome 12"/>
</dbReference>
<dbReference type="SUPFAM" id="SSF51182">
    <property type="entry name" value="RmlC-like cupins"/>
    <property type="match status" value="2"/>
</dbReference>
<protein>
    <recommendedName>
        <fullName evidence="5">Cupin type-1 domain-containing protein</fullName>
    </recommendedName>
</protein>
<dbReference type="PANTHER" id="PTHR31189">
    <property type="entry name" value="OS03G0336100 PROTEIN-RELATED"/>
    <property type="match status" value="1"/>
</dbReference>
<dbReference type="CDD" id="cd02242">
    <property type="entry name" value="cupin_11S_legumin_N"/>
    <property type="match status" value="1"/>
</dbReference>
<dbReference type="PaxDb" id="29760-VIT_12s0034g01910.t01"/>
<dbReference type="InterPro" id="IPR014710">
    <property type="entry name" value="RmlC-like_jellyroll"/>
</dbReference>
<evidence type="ECO:0000256" key="4">
    <source>
        <dbReference type="ARBA" id="ARBA00023157"/>
    </source>
</evidence>